<comment type="caution">
    <text evidence="1">The sequence shown here is derived from an EMBL/GenBank/DDBJ whole genome shotgun (WGS) entry which is preliminary data.</text>
</comment>
<organism evidence="1 2">
    <name type="scientific">Nitrolancea hollandica Lb</name>
    <dbReference type="NCBI Taxonomy" id="1129897"/>
    <lineage>
        <taxon>Bacteria</taxon>
        <taxon>Pseudomonadati</taxon>
        <taxon>Thermomicrobiota</taxon>
        <taxon>Thermomicrobia</taxon>
        <taxon>Sphaerobacterales</taxon>
        <taxon>Sphaerobacterineae</taxon>
        <taxon>Sphaerobacteraceae</taxon>
        <taxon>Nitrolancea</taxon>
    </lineage>
</organism>
<accession>I4EKB2</accession>
<dbReference type="Proteomes" id="UP000004221">
    <property type="component" value="Unassembled WGS sequence"/>
</dbReference>
<protein>
    <submittedName>
        <fullName evidence="1">Uncharacterized protein</fullName>
    </submittedName>
</protein>
<reference evidence="1 2" key="1">
    <citation type="journal article" date="2012" name="ISME J.">
        <title>Nitrification expanded: discovery, physiology and genomics of a nitrite-oxidizing bacterium from the phylum Chloroflexi.</title>
        <authorList>
            <person name="Sorokin D.Y."/>
            <person name="Lucker S."/>
            <person name="Vejmelkova D."/>
            <person name="Kostrikina N.A."/>
            <person name="Kleerebezem R."/>
            <person name="Rijpstra W.I."/>
            <person name="Damste J.S."/>
            <person name="Le Paslier D."/>
            <person name="Muyzer G."/>
            <person name="Wagner M."/>
            <person name="van Loosdrecht M.C."/>
            <person name="Daims H."/>
        </authorList>
    </citation>
    <scope>NUCLEOTIDE SEQUENCE [LARGE SCALE GENOMIC DNA]</scope>
    <source>
        <strain evidence="2">none</strain>
    </source>
</reference>
<evidence type="ECO:0000313" key="1">
    <source>
        <dbReference type="EMBL" id="CCF85124.1"/>
    </source>
</evidence>
<dbReference type="EMBL" id="CAGS01000392">
    <property type="protein sequence ID" value="CCF85124.1"/>
    <property type="molecule type" value="Genomic_DNA"/>
</dbReference>
<dbReference type="AlphaFoldDB" id="I4EKB2"/>
<keyword evidence="2" id="KW-1185">Reference proteome</keyword>
<proteinExistence type="predicted"/>
<name>I4EKB2_9BACT</name>
<gene>
    <name evidence="1" type="ORF">NITHO_4510001</name>
</gene>
<evidence type="ECO:0000313" key="2">
    <source>
        <dbReference type="Proteomes" id="UP000004221"/>
    </source>
</evidence>
<sequence length="59" mass="6207">MTGVLDEDESLGPSAPVDDRLGETTILGIGAGHVKRFVDPAPDASISHLILPLLSSLRR</sequence>